<dbReference type="Proteomes" id="UP000821837">
    <property type="component" value="Chromosome 8"/>
</dbReference>
<sequence length="76" mass="8534">MLYQTYRLGIQISQVTESPAYNPRQPVLSAQKKFLQDLRLASQIADFLWGNVIVQLPRSKHPNPGQGQEVNVLGDA</sequence>
<evidence type="ECO:0000313" key="2">
    <source>
        <dbReference type="Proteomes" id="UP000821837"/>
    </source>
</evidence>
<name>A0A9D4PF71_RHISA</name>
<reference evidence="1" key="1">
    <citation type="journal article" date="2020" name="Cell">
        <title>Large-Scale Comparative Analyses of Tick Genomes Elucidate Their Genetic Diversity and Vector Capacities.</title>
        <authorList>
            <consortium name="Tick Genome and Microbiome Consortium (TIGMIC)"/>
            <person name="Jia N."/>
            <person name="Wang J."/>
            <person name="Shi W."/>
            <person name="Du L."/>
            <person name="Sun Y."/>
            <person name="Zhan W."/>
            <person name="Jiang J.F."/>
            <person name="Wang Q."/>
            <person name="Zhang B."/>
            <person name="Ji P."/>
            <person name="Bell-Sakyi L."/>
            <person name="Cui X.M."/>
            <person name="Yuan T.T."/>
            <person name="Jiang B.G."/>
            <person name="Yang W.F."/>
            <person name="Lam T.T."/>
            <person name="Chang Q.C."/>
            <person name="Ding S.J."/>
            <person name="Wang X.J."/>
            <person name="Zhu J.G."/>
            <person name="Ruan X.D."/>
            <person name="Zhao L."/>
            <person name="Wei J.T."/>
            <person name="Ye R.Z."/>
            <person name="Que T.C."/>
            <person name="Du C.H."/>
            <person name="Zhou Y.H."/>
            <person name="Cheng J.X."/>
            <person name="Dai P.F."/>
            <person name="Guo W.B."/>
            <person name="Han X.H."/>
            <person name="Huang E.J."/>
            <person name="Li L.F."/>
            <person name="Wei W."/>
            <person name="Gao Y.C."/>
            <person name="Liu J.Z."/>
            <person name="Shao H.Z."/>
            <person name="Wang X."/>
            <person name="Wang C.C."/>
            <person name="Yang T.C."/>
            <person name="Huo Q.B."/>
            <person name="Li W."/>
            <person name="Chen H.Y."/>
            <person name="Chen S.E."/>
            <person name="Zhou L.G."/>
            <person name="Ni X.B."/>
            <person name="Tian J.H."/>
            <person name="Sheng Y."/>
            <person name="Liu T."/>
            <person name="Pan Y.S."/>
            <person name="Xia L.Y."/>
            <person name="Li J."/>
            <person name="Zhao F."/>
            <person name="Cao W.C."/>
        </authorList>
    </citation>
    <scope>NUCLEOTIDE SEQUENCE</scope>
    <source>
        <strain evidence="1">Rsan-2018</strain>
    </source>
</reference>
<evidence type="ECO:0000313" key="1">
    <source>
        <dbReference type="EMBL" id="KAH7938731.1"/>
    </source>
</evidence>
<organism evidence="1 2">
    <name type="scientific">Rhipicephalus sanguineus</name>
    <name type="common">Brown dog tick</name>
    <name type="synonym">Ixodes sanguineus</name>
    <dbReference type="NCBI Taxonomy" id="34632"/>
    <lineage>
        <taxon>Eukaryota</taxon>
        <taxon>Metazoa</taxon>
        <taxon>Ecdysozoa</taxon>
        <taxon>Arthropoda</taxon>
        <taxon>Chelicerata</taxon>
        <taxon>Arachnida</taxon>
        <taxon>Acari</taxon>
        <taxon>Parasitiformes</taxon>
        <taxon>Ixodida</taxon>
        <taxon>Ixodoidea</taxon>
        <taxon>Ixodidae</taxon>
        <taxon>Rhipicephalinae</taxon>
        <taxon>Rhipicephalus</taxon>
        <taxon>Rhipicephalus</taxon>
    </lineage>
</organism>
<gene>
    <name evidence="1" type="ORF">HPB52_000150</name>
</gene>
<accession>A0A9D4PF71</accession>
<dbReference type="AlphaFoldDB" id="A0A9D4PF71"/>
<reference evidence="1" key="2">
    <citation type="submission" date="2021-09" db="EMBL/GenBank/DDBJ databases">
        <authorList>
            <person name="Jia N."/>
            <person name="Wang J."/>
            <person name="Shi W."/>
            <person name="Du L."/>
            <person name="Sun Y."/>
            <person name="Zhan W."/>
            <person name="Jiang J."/>
            <person name="Wang Q."/>
            <person name="Zhang B."/>
            <person name="Ji P."/>
            <person name="Sakyi L.B."/>
            <person name="Cui X."/>
            <person name="Yuan T."/>
            <person name="Jiang B."/>
            <person name="Yang W."/>
            <person name="Lam T.T.-Y."/>
            <person name="Chang Q."/>
            <person name="Ding S."/>
            <person name="Wang X."/>
            <person name="Zhu J."/>
            <person name="Ruan X."/>
            <person name="Zhao L."/>
            <person name="Wei J."/>
            <person name="Que T."/>
            <person name="Du C."/>
            <person name="Cheng J."/>
            <person name="Dai P."/>
            <person name="Han X."/>
            <person name="Huang E."/>
            <person name="Gao Y."/>
            <person name="Liu J."/>
            <person name="Shao H."/>
            <person name="Ye R."/>
            <person name="Li L."/>
            <person name="Wei W."/>
            <person name="Wang X."/>
            <person name="Wang C."/>
            <person name="Huo Q."/>
            <person name="Li W."/>
            <person name="Guo W."/>
            <person name="Chen H."/>
            <person name="Chen S."/>
            <person name="Zhou L."/>
            <person name="Zhou L."/>
            <person name="Ni X."/>
            <person name="Tian J."/>
            <person name="Zhou Y."/>
            <person name="Sheng Y."/>
            <person name="Liu T."/>
            <person name="Pan Y."/>
            <person name="Xia L."/>
            <person name="Li J."/>
            <person name="Zhao F."/>
            <person name="Cao W."/>
        </authorList>
    </citation>
    <scope>NUCLEOTIDE SEQUENCE</scope>
    <source>
        <strain evidence="1">Rsan-2018</strain>
        <tissue evidence="1">Larvae</tissue>
    </source>
</reference>
<dbReference type="EMBL" id="JABSTV010001254">
    <property type="protein sequence ID" value="KAH7938731.1"/>
    <property type="molecule type" value="Genomic_DNA"/>
</dbReference>
<protein>
    <submittedName>
        <fullName evidence="1">Uncharacterized protein</fullName>
    </submittedName>
</protein>
<proteinExistence type="predicted"/>
<comment type="caution">
    <text evidence="1">The sequence shown here is derived from an EMBL/GenBank/DDBJ whole genome shotgun (WGS) entry which is preliminary data.</text>
</comment>
<keyword evidence="2" id="KW-1185">Reference proteome</keyword>